<evidence type="ECO:0000313" key="2">
    <source>
        <dbReference type="Proteomes" id="UP000655550"/>
    </source>
</evidence>
<reference evidence="2" key="1">
    <citation type="journal article" date="2019" name="Int. J. Syst. Evol. Microbiol.">
        <title>The Global Catalogue of Microorganisms (GCM) 10K type strain sequencing project: providing services to taxonomists for standard genome sequencing and annotation.</title>
        <authorList>
            <consortium name="The Broad Institute Genomics Platform"/>
            <consortium name="The Broad Institute Genome Sequencing Center for Infectious Disease"/>
            <person name="Wu L."/>
            <person name="Ma J."/>
        </authorList>
    </citation>
    <scope>NUCLEOTIDE SEQUENCE [LARGE SCALE GENOMIC DNA]</scope>
    <source>
        <strain evidence="2">CCM 8778</strain>
    </source>
</reference>
<evidence type="ECO:0000313" key="1">
    <source>
        <dbReference type="EMBL" id="GGH88475.1"/>
    </source>
</evidence>
<proteinExistence type="predicted"/>
<name>A0ABQ2ABU8_9PSED</name>
<dbReference type="EMBL" id="BMDE01000001">
    <property type="protein sequence ID" value="GGH88475.1"/>
    <property type="molecule type" value="Genomic_DNA"/>
</dbReference>
<gene>
    <name evidence="1" type="ORF">GCM10007363_01270</name>
</gene>
<dbReference type="SUPFAM" id="SSF110296">
    <property type="entry name" value="Oligoxyloglucan reducing end-specific cellobiohydrolase"/>
    <property type="match status" value="1"/>
</dbReference>
<organism evidence="1 2">
    <name type="scientific">Pseudomonas fluvialis</name>
    <dbReference type="NCBI Taxonomy" id="1793966"/>
    <lineage>
        <taxon>Bacteria</taxon>
        <taxon>Pseudomonadati</taxon>
        <taxon>Pseudomonadota</taxon>
        <taxon>Gammaproteobacteria</taxon>
        <taxon>Pseudomonadales</taxon>
        <taxon>Pseudomonadaceae</taxon>
        <taxon>Pseudomonas</taxon>
    </lineage>
</organism>
<sequence>MGVALLALVLGYLLPLLRGVGVLEGASLPSQPLGRLLFAEQMAREFDCQGVQHTRHGTWLVASQNDAGYAVDLPHDEAPPLALESLLPQPPQNTAAFAARRARSFVSRLDEQGVFRLLASVPATACLLASTADDTLWLLTDLPRPANSPVDQTVIFRSVDQGRTWHWLERGLFPGVSAFALDLAPQQVGQALWQWGDAMSMSMRHATAELMAEMGGEQPEAFSVPLYYSPDAGETVEQLALPEELFVDEAYARSRLPAGAQLASAGYDDIRLYTVPLANDRAVAWVSQRFPYGYPDEPYIRGVVALSSALPVQRQDGRWQVQALRRYEGVFIERLAQAEGRRLAILGESSLMGEAQLVELTASGLDWRTLSALPRPFADLPARNGVASLQVGKRAIVLGMRASHQVPRWLQPWRRQAASISGGGDYLSLDGGMSWTRVALPYVLGHVANSDQLVASDAPWFSSRDLTLRQITLAPEQ</sequence>
<dbReference type="Proteomes" id="UP000655550">
    <property type="component" value="Unassembled WGS sequence"/>
</dbReference>
<protein>
    <submittedName>
        <fullName evidence="1">Uncharacterized protein</fullName>
    </submittedName>
</protein>
<keyword evidence="2" id="KW-1185">Reference proteome</keyword>
<accession>A0ABQ2ABU8</accession>
<comment type="caution">
    <text evidence="1">The sequence shown here is derived from an EMBL/GenBank/DDBJ whole genome shotgun (WGS) entry which is preliminary data.</text>
</comment>